<dbReference type="GO" id="GO:0004672">
    <property type="term" value="F:protein kinase activity"/>
    <property type="evidence" value="ECO:0007669"/>
    <property type="project" value="InterPro"/>
</dbReference>
<dbReference type="EMBL" id="JABCKV010003072">
    <property type="protein sequence ID" value="KAG5635996.1"/>
    <property type="molecule type" value="Genomic_DNA"/>
</dbReference>
<evidence type="ECO:0000259" key="1">
    <source>
        <dbReference type="Pfam" id="PF17667"/>
    </source>
</evidence>
<dbReference type="SUPFAM" id="SSF56112">
    <property type="entry name" value="Protein kinase-like (PK-like)"/>
    <property type="match status" value="1"/>
</dbReference>
<organism evidence="2 3">
    <name type="scientific">Asterophora parasitica</name>
    <dbReference type="NCBI Taxonomy" id="117018"/>
    <lineage>
        <taxon>Eukaryota</taxon>
        <taxon>Fungi</taxon>
        <taxon>Dikarya</taxon>
        <taxon>Basidiomycota</taxon>
        <taxon>Agaricomycotina</taxon>
        <taxon>Agaricomycetes</taxon>
        <taxon>Agaricomycetidae</taxon>
        <taxon>Agaricales</taxon>
        <taxon>Tricholomatineae</taxon>
        <taxon>Lyophyllaceae</taxon>
        <taxon>Asterophora</taxon>
    </lineage>
</organism>
<proteinExistence type="predicted"/>
<dbReference type="InterPro" id="IPR040976">
    <property type="entry name" value="Pkinase_fungal"/>
</dbReference>
<evidence type="ECO:0000313" key="3">
    <source>
        <dbReference type="Proteomes" id="UP000775547"/>
    </source>
</evidence>
<keyword evidence="3" id="KW-1185">Reference proteome</keyword>
<evidence type="ECO:0000313" key="2">
    <source>
        <dbReference type="EMBL" id="KAG5635996.1"/>
    </source>
</evidence>
<reference evidence="2" key="2">
    <citation type="submission" date="2021-10" db="EMBL/GenBank/DDBJ databases">
        <title>Phylogenomics reveals ancestral predisposition of the termite-cultivated fungus Termitomyces towards a domesticated lifestyle.</title>
        <authorList>
            <person name="Auxier B."/>
            <person name="Grum-Grzhimaylo A."/>
            <person name="Cardenas M.E."/>
            <person name="Lodge J.D."/>
            <person name="Laessoe T."/>
            <person name="Pedersen O."/>
            <person name="Smith M.E."/>
            <person name="Kuyper T.W."/>
            <person name="Franco-Molano E.A."/>
            <person name="Baroni T.J."/>
            <person name="Aanen D.K."/>
        </authorList>
    </citation>
    <scope>NUCLEOTIDE SEQUENCE</scope>
    <source>
        <strain evidence="2">AP01</strain>
        <tissue evidence="2">Mycelium</tissue>
    </source>
</reference>
<dbReference type="InterPro" id="IPR011009">
    <property type="entry name" value="Kinase-like_dom_sf"/>
</dbReference>
<accession>A0A9P7K2U4</accession>
<reference evidence="2" key="1">
    <citation type="submission" date="2020-07" db="EMBL/GenBank/DDBJ databases">
        <authorList>
            <person name="Nieuwenhuis M."/>
            <person name="Van De Peppel L.J.J."/>
        </authorList>
    </citation>
    <scope>NUCLEOTIDE SEQUENCE</scope>
    <source>
        <strain evidence="2">AP01</strain>
        <tissue evidence="2">Mycelium</tissue>
    </source>
</reference>
<dbReference type="Proteomes" id="UP000775547">
    <property type="component" value="Unassembled WGS sequence"/>
</dbReference>
<sequence length="219" mass="24234">MHLSVATPLATVEKHSSLSQTPNYSPVERIHTQILLPLGIPLTYFKDLLELLGCFLGFMEDDRHAHINGVVHRDVSSGNLLIFFDTGGKAVGRLMDYDHAKRALALIDMPTTQHKKGAISWIRSGLAEVNEPKLLLTEEAVVEASRYFVQGQLALAAIYAAATYRMRNPSRKSTEEVSTEDLGWNHEVNTRSNCSTILHDLMAFPLGHQMAGLQPSRGS</sequence>
<gene>
    <name evidence="2" type="ORF">DXG03_005132</name>
</gene>
<feature type="domain" description="Fungal-type protein kinase" evidence="1">
    <location>
        <begin position="24"/>
        <end position="105"/>
    </location>
</feature>
<dbReference type="InterPro" id="IPR008266">
    <property type="entry name" value="Tyr_kinase_AS"/>
</dbReference>
<dbReference type="PROSITE" id="PS00109">
    <property type="entry name" value="PROTEIN_KINASE_TYR"/>
    <property type="match status" value="1"/>
</dbReference>
<comment type="caution">
    <text evidence="2">The sequence shown here is derived from an EMBL/GenBank/DDBJ whole genome shotgun (WGS) entry which is preliminary data.</text>
</comment>
<protein>
    <recommendedName>
        <fullName evidence="1">Fungal-type protein kinase domain-containing protein</fullName>
    </recommendedName>
</protein>
<name>A0A9P7K2U4_9AGAR</name>
<dbReference type="OrthoDB" id="3271139at2759"/>
<dbReference type="Pfam" id="PF17667">
    <property type="entry name" value="Pkinase_fungal"/>
    <property type="match status" value="1"/>
</dbReference>
<dbReference type="AlphaFoldDB" id="A0A9P7K2U4"/>